<organism evidence="1 2">
    <name type="scientific">Pseudoleptotrichia goodfellowii</name>
    <dbReference type="NCBI Taxonomy" id="157692"/>
    <lineage>
        <taxon>Bacteria</taxon>
        <taxon>Fusobacteriati</taxon>
        <taxon>Fusobacteriota</taxon>
        <taxon>Fusobacteriia</taxon>
        <taxon>Fusobacteriales</taxon>
        <taxon>Leptotrichiaceae</taxon>
        <taxon>Pseudoleptotrichia</taxon>
    </lineage>
</organism>
<dbReference type="Proteomes" id="UP000321606">
    <property type="component" value="Chromosome"/>
</dbReference>
<reference evidence="1 2" key="1">
    <citation type="submission" date="2019-07" db="EMBL/GenBank/DDBJ databases">
        <title>Complete Genome Sequence of Leptotrichia goodfellowii Strain JCM 16774.</title>
        <authorList>
            <person name="Watanabe S."/>
            <person name="Cui L."/>
        </authorList>
    </citation>
    <scope>NUCLEOTIDE SEQUENCE [LARGE SCALE GENOMIC DNA]</scope>
    <source>
        <strain evidence="1 2">JCM16774</strain>
    </source>
</reference>
<name>A0A510J8F6_9FUSO</name>
<dbReference type="RefSeq" id="WP_026737015.1">
    <property type="nucleotide sequence ID" value="NZ_AP019822.1"/>
</dbReference>
<proteinExistence type="predicted"/>
<evidence type="ECO:0000313" key="2">
    <source>
        <dbReference type="Proteomes" id="UP000321606"/>
    </source>
</evidence>
<gene>
    <name evidence="1" type="ORF">JCM16774_0367</name>
</gene>
<evidence type="ECO:0000313" key="1">
    <source>
        <dbReference type="EMBL" id="BBM35454.1"/>
    </source>
</evidence>
<sequence length="302" mass="36088">MNISQIYEKEKEYKFLKLISQKNINGIIESKFEEYKIKSYIDYQSYKANNDKIESINTRDNLLGIVRIPTVSVDKNGNSGTIEVNNGDCIIYENKKFELIEVRKLKDELKHYYTFYLTDNIENIKFDLYKTELNLLFFKIFKKLGIEAIVYHSFFQNSYFEKIEKPFLTYEIMQVKRANDYTTIKEEISETDKIIFKYRSKRIYKMIVRLYDRGTILNLDTILSKNKILNHIIDELNIKFQNISDLEIQKLDLISESDTIINNGFYNEKVYDIEFTVDTFYSYDNDYIESAKIKGKLKNKED</sequence>
<dbReference type="KEGG" id="lgo:JCM16774_0367"/>
<accession>A0A510J8F6</accession>
<dbReference type="STRING" id="714315.GCA_000516535_00379"/>
<dbReference type="AlphaFoldDB" id="A0A510J8F6"/>
<dbReference type="EMBL" id="AP019822">
    <property type="protein sequence ID" value="BBM35454.1"/>
    <property type="molecule type" value="Genomic_DNA"/>
</dbReference>
<dbReference type="OrthoDB" id="80609at2"/>
<protein>
    <submittedName>
        <fullName evidence="1">Uncharacterized protein</fullName>
    </submittedName>
</protein>